<evidence type="ECO:0000313" key="3">
    <source>
        <dbReference type="Proteomes" id="UP000177276"/>
    </source>
</evidence>
<protein>
    <submittedName>
        <fullName evidence="2">Uncharacterized protein</fullName>
    </submittedName>
</protein>
<keyword evidence="1" id="KW-0732">Signal</keyword>
<name>A0A1G2UQM3_9BACT</name>
<dbReference type="AlphaFoldDB" id="A0A1G2UQM3"/>
<evidence type="ECO:0000313" key="2">
    <source>
        <dbReference type="EMBL" id="OHB11677.1"/>
    </source>
</evidence>
<feature type="signal peptide" evidence="1">
    <location>
        <begin position="1"/>
        <end position="19"/>
    </location>
</feature>
<comment type="caution">
    <text evidence="2">The sequence shown here is derived from an EMBL/GenBank/DDBJ whole genome shotgun (WGS) entry which is preliminary data.</text>
</comment>
<dbReference type="PROSITE" id="PS51257">
    <property type="entry name" value="PROKAR_LIPOPROTEIN"/>
    <property type="match status" value="1"/>
</dbReference>
<dbReference type="Proteomes" id="UP000177276">
    <property type="component" value="Unassembled WGS sequence"/>
</dbReference>
<accession>A0A1G2UQM3</accession>
<gene>
    <name evidence="2" type="ORF">A3G46_00165</name>
</gene>
<feature type="chain" id="PRO_5009584743" evidence="1">
    <location>
        <begin position="20"/>
        <end position="467"/>
    </location>
</feature>
<sequence>MKKILLSVTMLLFACGALALGSTGAFFSDTELSSGNTFSAGAIDLKIDNTSYYNGVATSTTSWTLADLTIEKFFNFFDLKPGDYGEDTISLHVDTNDAYLCANITLTSNDDNTCNEPELGDEPSCTAPGVGQGELAQNVNFMWWADDGDNVLETGEEVISTGPIGALTLNTPYPITLADSDQNIWTGIGGPVAALDTKYIGKAWCFGSIGQTPVTQDGSGNLMTPAGNNNGNGISGEPEDGGYSCNGSALNNDTQTDSLTADVSFSAVQSRNNSSFQCDEPEQPPVACELIQTYADEVASFDQGLLKNGGSVLAARSDPSKALGAPQSLGTPYDDTSNPLILNGFFSLGFPSANPFNAAEIVLSFNDNFVVDGPGVDLKLWEVTGGTSYPDERVDVYIGDTLVGPWTQVGDDVTRDAEIDIDILAPAVNQARYVRIVDASNLALFEATADGYDLDAVQALNCIQRED</sequence>
<dbReference type="EMBL" id="MHWS01000024">
    <property type="protein sequence ID" value="OHB11677.1"/>
    <property type="molecule type" value="Genomic_DNA"/>
</dbReference>
<organism evidence="2 3">
    <name type="scientific">Candidatus Zambryskibacteria bacterium RIFCSPLOWO2_12_FULL_39_16</name>
    <dbReference type="NCBI Taxonomy" id="1802775"/>
    <lineage>
        <taxon>Bacteria</taxon>
        <taxon>Candidatus Zambryskiibacteriota</taxon>
    </lineage>
</organism>
<evidence type="ECO:0000256" key="1">
    <source>
        <dbReference type="SAM" id="SignalP"/>
    </source>
</evidence>
<reference evidence="2 3" key="1">
    <citation type="journal article" date="2016" name="Nat. Commun.">
        <title>Thousands of microbial genomes shed light on interconnected biogeochemical processes in an aquifer system.</title>
        <authorList>
            <person name="Anantharaman K."/>
            <person name="Brown C.T."/>
            <person name="Hug L.A."/>
            <person name="Sharon I."/>
            <person name="Castelle C.J."/>
            <person name="Probst A.J."/>
            <person name="Thomas B.C."/>
            <person name="Singh A."/>
            <person name="Wilkins M.J."/>
            <person name="Karaoz U."/>
            <person name="Brodie E.L."/>
            <person name="Williams K.H."/>
            <person name="Hubbard S.S."/>
            <person name="Banfield J.F."/>
        </authorList>
    </citation>
    <scope>NUCLEOTIDE SEQUENCE [LARGE SCALE GENOMIC DNA]</scope>
</reference>
<proteinExistence type="predicted"/>